<dbReference type="EMBL" id="JAGFNK010000066">
    <property type="protein sequence ID" value="KAI9509363.1"/>
    <property type="molecule type" value="Genomic_DNA"/>
</dbReference>
<accession>A0ACC0UCP5</accession>
<proteinExistence type="predicted"/>
<evidence type="ECO:0000313" key="2">
    <source>
        <dbReference type="Proteomes" id="UP001207468"/>
    </source>
</evidence>
<protein>
    <submittedName>
        <fullName evidence="1">Uncharacterized protein</fullName>
    </submittedName>
</protein>
<name>A0ACC0UCP5_9AGAM</name>
<comment type="caution">
    <text evidence="1">The sequence shown here is derived from an EMBL/GenBank/DDBJ whole genome shotgun (WGS) entry which is preliminary data.</text>
</comment>
<keyword evidence="2" id="KW-1185">Reference proteome</keyword>
<dbReference type="Proteomes" id="UP001207468">
    <property type="component" value="Unassembled WGS sequence"/>
</dbReference>
<reference evidence="1" key="1">
    <citation type="submission" date="2021-03" db="EMBL/GenBank/DDBJ databases">
        <title>Evolutionary priming and transition to the ectomycorrhizal habit in an iconic lineage of mushroom-forming fungi: is preadaptation a requirement?</title>
        <authorList>
            <consortium name="DOE Joint Genome Institute"/>
            <person name="Looney B.P."/>
            <person name="Miyauchi S."/>
            <person name="Morin E."/>
            <person name="Drula E."/>
            <person name="Courty P.E."/>
            <person name="Chicoki N."/>
            <person name="Fauchery L."/>
            <person name="Kohler A."/>
            <person name="Kuo A."/>
            <person name="LaButti K."/>
            <person name="Pangilinan J."/>
            <person name="Lipzen A."/>
            <person name="Riley R."/>
            <person name="Andreopoulos W."/>
            <person name="He G."/>
            <person name="Johnson J."/>
            <person name="Barry K.W."/>
            <person name="Grigoriev I.V."/>
            <person name="Nagy L."/>
            <person name="Hibbett D."/>
            <person name="Henrissat B."/>
            <person name="Matheny P.B."/>
            <person name="Labbe J."/>
            <person name="Martin A.F."/>
        </authorList>
    </citation>
    <scope>NUCLEOTIDE SEQUENCE</scope>
    <source>
        <strain evidence="1">BPL698</strain>
    </source>
</reference>
<evidence type="ECO:0000313" key="1">
    <source>
        <dbReference type="EMBL" id="KAI9509363.1"/>
    </source>
</evidence>
<feature type="non-terminal residue" evidence="1">
    <location>
        <position position="1"/>
    </location>
</feature>
<sequence length="673" mass="73154">SRYPRRDRRNVLQSHPLQPQSNPQSPGSSSSSSIDDQVNNPTARVYFGPIQSPEKILIAEATHNRDNLSSIPFRRSSRISALQSSQQLSSPMGEERTAVGPTLGDEREPQVTPPLGSASTSDEDSSQDDFDSEPASALATKVSRAHDNPSPPPNMQPLARESGNPNLPTPTEHHPLSDSDSVVLEASGSTVADESLPRARSPITSPDSHETFTSLDRPPVASLPNNVSANLIAFDDDNLLEVPELPVVQEPDFLAPTPLRPPPHFLSDLESTPQTTDPLICPIRDEGPEQDFTPLSKVATMHPASNSLTIESPVPLRRSPRLSRSGSPSFFPSQSDFVQRDEVDPSDTHSSQVTPFEKIGHSIVTKSPRQVRVGSLSPVSEDVLHNLLYSTTTSTLDQIPALASVMAAVPHPPNQSSTPVQNALPEQKNDTVAIYTVQRPPPERSPWRNHIANPRSPSKFGFNNTLHDPNRTPAQRIPIKEAIAQGSASHLKDCFSPPSKGIFGRPVFSRSTQEDRTRSPVRCPPDAANHTMMRPTGSASPEKVRSGSEEPQLTTRPHLGRPFQRSASDSEISSPSKTKIPTFPIRPRVDARLPSTIPEEHGLDSPTKLTSSSPSSKSTLRQPSSMAGSRIPRIGAKPYARPVEERQQGKGKEPVRRLFMTKRPISSVSAPVS</sequence>
<gene>
    <name evidence="1" type="ORF">F5148DRAFT_1188206</name>
</gene>
<organism evidence="1 2">
    <name type="scientific">Russula earlei</name>
    <dbReference type="NCBI Taxonomy" id="71964"/>
    <lineage>
        <taxon>Eukaryota</taxon>
        <taxon>Fungi</taxon>
        <taxon>Dikarya</taxon>
        <taxon>Basidiomycota</taxon>
        <taxon>Agaricomycotina</taxon>
        <taxon>Agaricomycetes</taxon>
        <taxon>Russulales</taxon>
        <taxon>Russulaceae</taxon>
        <taxon>Russula</taxon>
    </lineage>
</organism>